<evidence type="ECO:0000313" key="2">
    <source>
        <dbReference type="Proteomes" id="UP000785679"/>
    </source>
</evidence>
<dbReference type="Proteomes" id="UP000785679">
    <property type="component" value="Unassembled WGS sequence"/>
</dbReference>
<proteinExistence type="predicted"/>
<gene>
    <name evidence="1" type="ORF">FGO68_gene12781</name>
</gene>
<accession>A0A8J8P275</accession>
<evidence type="ECO:0000313" key="1">
    <source>
        <dbReference type="EMBL" id="TNV84660.1"/>
    </source>
</evidence>
<sequence length="170" mass="19764">MFGSLISLPIVLNPSLKKEASHLSIISLILVMVQTLTSSQLSECPLQTYKMHLKHANLLCFPQQHQIALHLLCQQRNRFFTLHCFMNYCLKVFQVKYLLNKQLHINFAQQEQHTSYWQQLDVKGNLSVRLQKFLQCRHFRLSRSISILIILISQLNCEGKGMDPQMLVAV</sequence>
<dbReference type="EMBL" id="RRYP01002545">
    <property type="protein sequence ID" value="TNV84660.1"/>
    <property type="molecule type" value="Genomic_DNA"/>
</dbReference>
<comment type="caution">
    <text evidence="1">The sequence shown here is derived from an EMBL/GenBank/DDBJ whole genome shotgun (WGS) entry which is preliminary data.</text>
</comment>
<dbReference type="AlphaFoldDB" id="A0A8J8P275"/>
<organism evidence="1 2">
    <name type="scientific">Halteria grandinella</name>
    <dbReference type="NCBI Taxonomy" id="5974"/>
    <lineage>
        <taxon>Eukaryota</taxon>
        <taxon>Sar</taxon>
        <taxon>Alveolata</taxon>
        <taxon>Ciliophora</taxon>
        <taxon>Intramacronucleata</taxon>
        <taxon>Spirotrichea</taxon>
        <taxon>Stichotrichia</taxon>
        <taxon>Sporadotrichida</taxon>
        <taxon>Halteriidae</taxon>
        <taxon>Halteria</taxon>
    </lineage>
</organism>
<protein>
    <submittedName>
        <fullName evidence="1">Uncharacterized protein</fullName>
    </submittedName>
</protein>
<reference evidence="1" key="1">
    <citation type="submission" date="2019-06" db="EMBL/GenBank/DDBJ databases">
        <authorList>
            <person name="Zheng W."/>
        </authorList>
    </citation>
    <scope>NUCLEOTIDE SEQUENCE</scope>
    <source>
        <strain evidence="1">QDHG01</strain>
    </source>
</reference>
<name>A0A8J8P275_HALGN</name>
<keyword evidence="2" id="KW-1185">Reference proteome</keyword>